<dbReference type="EMBL" id="CAUYUJ010009994">
    <property type="protein sequence ID" value="CAK0828226.1"/>
    <property type="molecule type" value="Genomic_DNA"/>
</dbReference>
<accession>A0ABN9SCU0</accession>
<proteinExistence type="predicted"/>
<evidence type="ECO:0000313" key="3">
    <source>
        <dbReference type="Proteomes" id="UP001189429"/>
    </source>
</evidence>
<feature type="region of interest" description="Disordered" evidence="1">
    <location>
        <begin position="1"/>
        <end position="68"/>
    </location>
</feature>
<keyword evidence="3" id="KW-1185">Reference proteome</keyword>
<name>A0ABN9SCU0_9DINO</name>
<feature type="compositionally biased region" description="Basic and acidic residues" evidence="1">
    <location>
        <begin position="32"/>
        <end position="42"/>
    </location>
</feature>
<feature type="non-terminal residue" evidence="2">
    <location>
        <position position="83"/>
    </location>
</feature>
<dbReference type="Proteomes" id="UP001189429">
    <property type="component" value="Unassembled WGS sequence"/>
</dbReference>
<feature type="non-terminal residue" evidence="2">
    <location>
        <position position="1"/>
    </location>
</feature>
<protein>
    <submittedName>
        <fullName evidence="2">Uncharacterized protein</fullName>
    </submittedName>
</protein>
<gene>
    <name evidence="2" type="ORF">PCOR1329_LOCUS27507</name>
</gene>
<evidence type="ECO:0000256" key="1">
    <source>
        <dbReference type="SAM" id="MobiDB-lite"/>
    </source>
</evidence>
<evidence type="ECO:0000313" key="2">
    <source>
        <dbReference type="EMBL" id="CAK0828226.1"/>
    </source>
</evidence>
<comment type="caution">
    <text evidence="2">The sequence shown here is derived from an EMBL/GenBank/DDBJ whole genome shotgun (WGS) entry which is preliminary data.</text>
</comment>
<sequence>VSGDHPQARQGRGGKDAHLQADASRPVPGRLGCEHGSIHEGVGRGPRVRSLQAARVDHQGGPRRRAASRPCAATCAEVCWPEC</sequence>
<reference evidence="2" key="1">
    <citation type="submission" date="2023-10" db="EMBL/GenBank/DDBJ databases">
        <authorList>
            <person name="Chen Y."/>
            <person name="Shah S."/>
            <person name="Dougan E. K."/>
            <person name="Thang M."/>
            <person name="Chan C."/>
        </authorList>
    </citation>
    <scope>NUCLEOTIDE SEQUENCE [LARGE SCALE GENOMIC DNA]</scope>
</reference>
<organism evidence="2 3">
    <name type="scientific">Prorocentrum cordatum</name>
    <dbReference type="NCBI Taxonomy" id="2364126"/>
    <lineage>
        <taxon>Eukaryota</taxon>
        <taxon>Sar</taxon>
        <taxon>Alveolata</taxon>
        <taxon>Dinophyceae</taxon>
        <taxon>Prorocentrales</taxon>
        <taxon>Prorocentraceae</taxon>
        <taxon>Prorocentrum</taxon>
    </lineage>
</organism>